<evidence type="ECO:0000313" key="1">
    <source>
        <dbReference type="EMBL" id="CAE0667498.1"/>
    </source>
</evidence>
<dbReference type="AlphaFoldDB" id="A0A6V3NQ56"/>
<reference evidence="1" key="1">
    <citation type="submission" date="2021-01" db="EMBL/GenBank/DDBJ databases">
        <authorList>
            <person name="Corre E."/>
            <person name="Pelletier E."/>
            <person name="Niang G."/>
            <person name="Scheremetjew M."/>
            <person name="Finn R."/>
            <person name="Kale V."/>
            <person name="Holt S."/>
            <person name="Cochrane G."/>
            <person name="Meng A."/>
            <person name="Brown T."/>
            <person name="Cohen L."/>
        </authorList>
    </citation>
    <scope>NUCLEOTIDE SEQUENCE</scope>
    <source>
        <strain evidence="1">CCCM811</strain>
    </source>
</reference>
<accession>A0A6V3NQ56</accession>
<dbReference type="EMBL" id="HBIV01026680">
    <property type="protein sequence ID" value="CAE0667499.1"/>
    <property type="molecule type" value="Transcribed_RNA"/>
</dbReference>
<dbReference type="EMBL" id="HBIV01026679">
    <property type="protein sequence ID" value="CAE0667498.1"/>
    <property type="molecule type" value="Transcribed_RNA"/>
</dbReference>
<evidence type="ECO:0000313" key="2">
    <source>
        <dbReference type="EMBL" id="CAE0667499.1"/>
    </source>
</evidence>
<organism evidence="1">
    <name type="scientific">Lotharella globosa</name>
    <dbReference type="NCBI Taxonomy" id="91324"/>
    <lineage>
        <taxon>Eukaryota</taxon>
        <taxon>Sar</taxon>
        <taxon>Rhizaria</taxon>
        <taxon>Cercozoa</taxon>
        <taxon>Chlorarachniophyceae</taxon>
        <taxon>Lotharella</taxon>
    </lineage>
</organism>
<gene>
    <name evidence="1" type="ORF">LGLO00237_LOCUS19120</name>
    <name evidence="2" type="ORF">LGLO00237_LOCUS19121</name>
</gene>
<proteinExistence type="predicted"/>
<protein>
    <submittedName>
        <fullName evidence="1">Uncharacterized protein</fullName>
    </submittedName>
</protein>
<sequence>MSSSIEIDKDYPGTAVKRMKACKERASSLKTDELSKDWAEVRRRVLWAGGLKDLPDAQPGYGYTGHSFNDWNHCDLCTMIDQESFNENKGEVKGIAIGNQLGPGIKIASIPELGPGGSWSTCMMGCNSDPPKDVAHVQFKSRIAFKLVWCPPEFKSFVLVDDAGGYLSHGTPTGTMPALRERQFNYKMVEGSKYAKEAERIGKSSSEQ</sequence>
<name>A0A6V3NQ56_9EUKA</name>